<keyword evidence="4" id="KW-0804">Transcription</keyword>
<dbReference type="AlphaFoldDB" id="A0A0D2XSQ4"/>
<reference evidence="8" key="1">
    <citation type="journal article" date="2012" name="Mol. Plant Microbe Interact.">
        <title>A highly conserved effector in Fusarium oxysporum is required for full virulence on Arabidopsis.</title>
        <authorList>
            <person name="Thatcher L.F."/>
            <person name="Gardiner D.M."/>
            <person name="Kazan K."/>
            <person name="Manners J."/>
        </authorList>
    </citation>
    <scope>NUCLEOTIDE SEQUENCE [LARGE SCALE GENOMIC DNA]</scope>
    <source>
        <strain evidence="8">Fo5176</strain>
    </source>
</reference>
<feature type="region of interest" description="Disordered" evidence="6">
    <location>
        <begin position="1"/>
        <end position="36"/>
    </location>
</feature>
<dbReference type="Gene3D" id="1.20.5.170">
    <property type="match status" value="1"/>
</dbReference>
<keyword evidence="2" id="KW-0805">Transcription regulation</keyword>
<dbReference type="GO" id="GO:0003700">
    <property type="term" value="F:DNA-binding transcription factor activity"/>
    <property type="evidence" value="ECO:0007669"/>
    <property type="project" value="InterPro"/>
</dbReference>
<evidence type="ECO:0000256" key="5">
    <source>
        <dbReference type="ARBA" id="ARBA00023242"/>
    </source>
</evidence>
<evidence type="ECO:0000256" key="1">
    <source>
        <dbReference type="ARBA" id="ARBA00004123"/>
    </source>
</evidence>
<feature type="compositionally biased region" description="Basic residues" evidence="6">
    <location>
        <begin position="293"/>
        <end position="304"/>
    </location>
</feature>
<evidence type="ECO:0000256" key="2">
    <source>
        <dbReference type="ARBA" id="ARBA00023015"/>
    </source>
</evidence>
<dbReference type="Proteomes" id="UP000002489">
    <property type="component" value="Unassembled WGS sequence"/>
</dbReference>
<protein>
    <submittedName>
        <fullName evidence="7">Uncharacterized protein</fullName>
    </submittedName>
</protein>
<keyword evidence="3" id="KW-0238">DNA-binding</keyword>
<dbReference type="InterPro" id="IPR046347">
    <property type="entry name" value="bZIP_sf"/>
</dbReference>
<sequence length="304" mass="34231">MGTVYPPFQQATQQSLGDGTQPFDPDMSLMTQDPTDMNLCGTFPQGSWEQWWSPEDAVFAESANMAAPNVYAQQQPQYSTYSYDEDDSAQRTSPTTSMYSYPLPSPSTESTNIAVATGDSKSRRGSSSTQTEKRKRTTIRSAASKAPRRASTRKAAKSETTVKARTRSSRAKPAPQSQSTKAQSPEPDEEHDEYSRGVQERNRIASNKFRVKKRDEAKKLGADEQDMERANRDLSSCVSNLTTQVYELKMRLLQHTDCDCHLIQDYIANEAHRYIQDLGDGQQTPATPTIYPRQHHHHQQTPRE</sequence>
<dbReference type="InterPro" id="IPR051027">
    <property type="entry name" value="bZIP_transcription_factors"/>
</dbReference>
<dbReference type="CDD" id="cd14687">
    <property type="entry name" value="bZIP_ATF2"/>
    <property type="match status" value="1"/>
</dbReference>
<evidence type="ECO:0000256" key="4">
    <source>
        <dbReference type="ARBA" id="ARBA00023163"/>
    </source>
</evidence>
<dbReference type="Pfam" id="PF00170">
    <property type="entry name" value="bZIP_1"/>
    <property type="match status" value="1"/>
</dbReference>
<organism evidence="7 8">
    <name type="scientific">Fusarium oxysporum (strain Fo5176)</name>
    <name type="common">Fusarium vascular wilt</name>
    <dbReference type="NCBI Taxonomy" id="660025"/>
    <lineage>
        <taxon>Eukaryota</taxon>
        <taxon>Fungi</taxon>
        <taxon>Dikarya</taxon>
        <taxon>Ascomycota</taxon>
        <taxon>Pezizomycotina</taxon>
        <taxon>Sordariomycetes</taxon>
        <taxon>Hypocreomycetidae</taxon>
        <taxon>Hypocreales</taxon>
        <taxon>Nectriaceae</taxon>
        <taxon>Fusarium</taxon>
        <taxon>Fusarium oxysporum species complex</taxon>
    </lineage>
</organism>
<dbReference type="InterPro" id="IPR002112">
    <property type="entry name" value="Leuzip_Jun"/>
</dbReference>
<dbReference type="GO" id="GO:0005634">
    <property type="term" value="C:nucleus"/>
    <property type="evidence" value="ECO:0007669"/>
    <property type="project" value="UniProtKB-SubCell"/>
</dbReference>
<dbReference type="InterPro" id="IPR004827">
    <property type="entry name" value="bZIP"/>
</dbReference>
<name>A0A0D2XSQ4_FUSOF</name>
<feature type="compositionally biased region" description="Basic and acidic residues" evidence="6">
    <location>
        <begin position="193"/>
        <end position="203"/>
    </location>
</feature>
<dbReference type="SUPFAM" id="SSF57959">
    <property type="entry name" value="Leucine zipper domain"/>
    <property type="match status" value="1"/>
</dbReference>
<evidence type="ECO:0000256" key="6">
    <source>
        <dbReference type="SAM" id="MobiDB-lite"/>
    </source>
</evidence>
<feature type="compositionally biased region" description="Polar residues" evidence="6">
    <location>
        <begin position="9"/>
        <end position="18"/>
    </location>
</feature>
<feature type="compositionally biased region" description="Basic residues" evidence="6">
    <location>
        <begin position="146"/>
        <end position="155"/>
    </location>
</feature>
<feature type="region of interest" description="Disordered" evidence="6">
    <location>
        <begin position="77"/>
        <end position="210"/>
    </location>
</feature>
<evidence type="ECO:0000256" key="3">
    <source>
        <dbReference type="ARBA" id="ARBA00023125"/>
    </source>
</evidence>
<accession>A0A0D2XSQ4</accession>
<dbReference type="VEuPathDB" id="FungiDB:FOXG_07006"/>
<dbReference type="EnsemblFungi" id="FOXG_07006T0">
    <property type="protein sequence ID" value="FOXG_07006P0"/>
    <property type="gene ID" value="FOXG_07006"/>
</dbReference>
<feature type="compositionally biased region" description="Polar residues" evidence="6">
    <location>
        <begin position="90"/>
        <end position="99"/>
    </location>
</feature>
<dbReference type="GO" id="GO:0003677">
    <property type="term" value="F:DNA binding"/>
    <property type="evidence" value="ECO:0007669"/>
    <property type="project" value="UniProtKB-KW"/>
</dbReference>
<proteinExistence type="predicted"/>
<dbReference type="PRINTS" id="PR00043">
    <property type="entry name" value="LEUZIPPRJUN"/>
</dbReference>
<feature type="region of interest" description="Disordered" evidence="6">
    <location>
        <begin position="281"/>
        <end position="304"/>
    </location>
</feature>
<dbReference type="PANTHER" id="PTHR19304">
    <property type="entry name" value="CYCLIC-AMP RESPONSE ELEMENT BINDING PROTEIN"/>
    <property type="match status" value="1"/>
</dbReference>
<reference evidence="7" key="2">
    <citation type="submission" date="2025-08" db="UniProtKB">
        <authorList>
            <consortium name="EnsemblFungi"/>
        </authorList>
    </citation>
    <scope>IDENTIFICATION</scope>
    <source>
        <strain evidence="7">4287 / CBS 123668 / FGSC 9935 / NRRL 34936</strain>
    </source>
</reference>
<gene>
    <name evidence="7" type="primary">28948771</name>
</gene>
<evidence type="ECO:0000313" key="8">
    <source>
        <dbReference type="Proteomes" id="UP000002489"/>
    </source>
</evidence>
<evidence type="ECO:0000313" key="7">
    <source>
        <dbReference type="EnsemblFungi" id="FOXG_07006P0"/>
    </source>
</evidence>
<keyword evidence="5" id="KW-0539">Nucleus</keyword>
<comment type="subcellular location">
    <subcellularLocation>
        <location evidence="1">Nucleus</location>
    </subcellularLocation>
</comment>